<dbReference type="EMBL" id="FRAT01000002">
    <property type="protein sequence ID" value="SHK41511.1"/>
    <property type="molecule type" value="Genomic_DNA"/>
</dbReference>
<dbReference type="SMART" id="SM00420">
    <property type="entry name" value="HTH_DEOR"/>
    <property type="match status" value="1"/>
</dbReference>
<dbReference type="EMBL" id="FOKU01000002">
    <property type="protein sequence ID" value="SFB79397.1"/>
    <property type="molecule type" value="Genomic_DNA"/>
</dbReference>
<dbReference type="Proteomes" id="UP000198940">
    <property type="component" value="Unassembled WGS sequence"/>
</dbReference>
<dbReference type="PANTHER" id="PTHR30363">
    <property type="entry name" value="HTH-TYPE TRANSCRIPTIONAL REGULATOR SRLR-RELATED"/>
    <property type="match status" value="1"/>
</dbReference>
<feature type="domain" description="HTH deoR-type" evidence="5">
    <location>
        <begin position="3"/>
        <end position="58"/>
    </location>
</feature>
<protein>
    <submittedName>
        <fullName evidence="7">Transcriptional regulator, DeoR family</fullName>
    </submittedName>
</protein>
<reference evidence="7 8" key="1">
    <citation type="submission" date="2016-11" db="EMBL/GenBank/DDBJ databases">
        <authorList>
            <person name="Varghese N."/>
            <person name="Submissions S."/>
        </authorList>
    </citation>
    <scope>NUCLEOTIDE SEQUENCE [LARGE SCALE GENOMIC DNA]</scope>
    <source>
        <strain evidence="7 8">CGMCC 1.12174</strain>
        <strain evidence="6 9">DSM 26351</strain>
    </source>
</reference>
<evidence type="ECO:0000313" key="6">
    <source>
        <dbReference type="EMBL" id="SFB79397.1"/>
    </source>
</evidence>
<gene>
    <name evidence="6" type="ORF">SAMN04487891_102367</name>
    <name evidence="7" type="ORF">SAMN05216293_1046</name>
</gene>
<dbReference type="PROSITE" id="PS00894">
    <property type="entry name" value="HTH_DEOR_1"/>
    <property type="match status" value="1"/>
</dbReference>
<proteinExistence type="predicted"/>
<keyword evidence="2" id="KW-0805">Transcription regulation</keyword>
<dbReference type="InterPro" id="IPR050313">
    <property type="entry name" value="Carb_Metab_HTH_regulators"/>
</dbReference>
<evidence type="ECO:0000313" key="7">
    <source>
        <dbReference type="EMBL" id="SHK41511.1"/>
    </source>
</evidence>
<dbReference type="PANTHER" id="PTHR30363:SF4">
    <property type="entry name" value="GLYCEROL-3-PHOSPHATE REGULON REPRESSOR"/>
    <property type="match status" value="1"/>
</dbReference>
<evidence type="ECO:0000256" key="2">
    <source>
        <dbReference type="ARBA" id="ARBA00023015"/>
    </source>
</evidence>
<dbReference type="STRING" id="1055723.SAMN05216293_1046"/>
<dbReference type="OrthoDB" id="9798651at2"/>
<dbReference type="InterPro" id="IPR036388">
    <property type="entry name" value="WH-like_DNA-bd_sf"/>
</dbReference>
<dbReference type="Gene3D" id="1.10.10.10">
    <property type="entry name" value="Winged helix-like DNA-binding domain superfamily/Winged helix DNA-binding domain"/>
    <property type="match status" value="1"/>
</dbReference>
<dbReference type="PROSITE" id="PS51000">
    <property type="entry name" value="HTH_DEOR_2"/>
    <property type="match status" value="1"/>
</dbReference>
<keyword evidence="9" id="KW-1185">Reference proteome</keyword>
<sequence>MLKEERHQFILNEVGVHNRVLLTDIANLLNVSVDTIRRDIKELHNAKQLKKVHGGAISLGFNNYNPTGKKIYSLEKKSLIAEKALGLIKEGQVILLSGGTTNLELARRLPSKMELTCFTPSLPVAVQLLGKSNIEVIFIGGRLSQDSQIAIGGSAINMLSDIKVDICFLGTNSIHPTEGLTEFDWEIVQMKKAMIHSARKVVSPCISEKIGSLQRYRICGVEEIDALITELEPWDSKLDAFKNMNIQLL</sequence>
<dbReference type="SMART" id="SM01134">
    <property type="entry name" value="DeoRC"/>
    <property type="match status" value="1"/>
</dbReference>
<dbReference type="GO" id="GO:0003700">
    <property type="term" value="F:DNA-binding transcription factor activity"/>
    <property type="evidence" value="ECO:0007669"/>
    <property type="project" value="InterPro"/>
</dbReference>
<keyword evidence="3" id="KW-0238">DNA-binding</keyword>
<evidence type="ECO:0000313" key="8">
    <source>
        <dbReference type="Proteomes" id="UP000184031"/>
    </source>
</evidence>
<keyword evidence="4" id="KW-0804">Transcription</keyword>
<evidence type="ECO:0000259" key="5">
    <source>
        <dbReference type="PROSITE" id="PS51000"/>
    </source>
</evidence>
<keyword evidence="1" id="KW-0678">Repressor</keyword>
<dbReference type="Pfam" id="PF08220">
    <property type="entry name" value="HTH_DeoR"/>
    <property type="match status" value="1"/>
</dbReference>
<dbReference type="InterPro" id="IPR014036">
    <property type="entry name" value="DeoR-like_C"/>
</dbReference>
<dbReference type="Pfam" id="PF00455">
    <property type="entry name" value="DeoRC"/>
    <property type="match status" value="1"/>
</dbReference>
<dbReference type="Proteomes" id="UP000184031">
    <property type="component" value="Unassembled WGS sequence"/>
</dbReference>
<accession>A0A1M6S9Y2</accession>
<evidence type="ECO:0000256" key="1">
    <source>
        <dbReference type="ARBA" id="ARBA00022491"/>
    </source>
</evidence>
<dbReference type="InterPro" id="IPR001034">
    <property type="entry name" value="DeoR_HTH"/>
</dbReference>
<dbReference type="SUPFAM" id="SSF100950">
    <property type="entry name" value="NagB/RpiA/CoA transferase-like"/>
    <property type="match status" value="1"/>
</dbReference>
<name>A0A1M6S9Y2_9FLAO</name>
<dbReference type="InterPro" id="IPR037171">
    <property type="entry name" value="NagB/RpiA_transferase-like"/>
</dbReference>
<evidence type="ECO:0000256" key="3">
    <source>
        <dbReference type="ARBA" id="ARBA00023125"/>
    </source>
</evidence>
<dbReference type="PRINTS" id="PR00037">
    <property type="entry name" value="HTHLACR"/>
</dbReference>
<dbReference type="InterPro" id="IPR036390">
    <property type="entry name" value="WH_DNA-bd_sf"/>
</dbReference>
<dbReference type="InterPro" id="IPR018356">
    <property type="entry name" value="Tscrpt_reg_HTH_DeoR_CS"/>
</dbReference>
<evidence type="ECO:0000313" key="9">
    <source>
        <dbReference type="Proteomes" id="UP000198940"/>
    </source>
</evidence>
<organism evidence="7 8">
    <name type="scientific">Flagellimonas taeanensis</name>
    <dbReference type="NCBI Taxonomy" id="1005926"/>
    <lineage>
        <taxon>Bacteria</taxon>
        <taxon>Pseudomonadati</taxon>
        <taxon>Bacteroidota</taxon>
        <taxon>Flavobacteriia</taxon>
        <taxon>Flavobacteriales</taxon>
        <taxon>Flavobacteriaceae</taxon>
        <taxon>Flagellimonas</taxon>
    </lineage>
</organism>
<accession>A0A3A1NX13</accession>
<dbReference type="Gene3D" id="3.40.50.1360">
    <property type="match status" value="1"/>
</dbReference>
<evidence type="ECO:0000256" key="4">
    <source>
        <dbReference type="ARBA" id="ARBA00023163"/>
    </source>
</evidence>
<dbReference type="SUPFAM" id="SSF46785">
    <property type="entry name" value="Winged helix' DNA-binding domain"/>
    <property type="match status" value="1"/>
</dbReference>
<comment type="caution">
    <text evidence="7">The sequence shown here is derived from an EMBL/GenBank/DDBJ whole genome shotgun (WGS) entry which is preliminary data.</text>
</comment>
<dbReference type="RefSeq" id="WP_072877614.1">
    <property type="nucleotide sequence ID" value="NZ_FOKU01000002.1"/>
</dbReference>
<dbReference type="AlphaFoldDB" id="A0A1M6S9Y2"/>
<dbReference type="GO" id="GO:0003677">
    <property type="term" value="F:DNA binding"/>
    <property type="evidence" value="ECO:0007669"/>
    <property type="project" value="UniProtKB-KW"/>
</dbReference>